<organism evidence="1 2">
    <name type="scientific">Trichoderma ghanense</name>
    <dbReference type="NCBI Taxonomy" id="65468"/>
    <lineage>
        <taxon>Eukaryota</taxon>
        <taxon>Fungi</taxon>
        <taxon>Dikarya</taxon>
        <taxon>Ascomycota</taxon>
        <taxon>Pezizomycotina</taxon>
        <taxon>Sordariomycetes</taxon>
        <taxon>Hypocreomycetidae</taxon>
        <taxon>Hypocreales</taxon>
        <taxon>Hypocreaceae</taxon>
        <taxon>Trichoderma</taxon>
    </lineage>
</organism>
<accession>A0ABY2H154</accession>
<evidence type="ECO:0000313" key="1">
    <source>
        <dbReference type="EMBL" id="TFB01731.1"/>
    </source>
</evidence>
<dbReference type="RefSeq" id="XP_073557932.1">
    <property type="nucleotide sequence ID" value="XM_073703500.1"/>
</dbReference>
<proteinExistence type="predicted"/>
<dbReference type="EMBL" id="PPTA01000008">
    <property type="protein sequence ID" value="TFB01731.1"/>
    <property type="molecule type" value="Genomic_DNA"/>
</dbReference>
<reference evidence="1 2" key="1">
    <citation type="submission" date="2018-01" db="EMBL/GenBank/DDBJ databases">
        <title>Genome characterization of the sugarcane-associated fungus Trichoderma ghanense CCMA-1212 and their application in lignocelulose bioconversion.</title>
        <authorList>
            <person name="Steindorff A.S."/>
            <person name="Mendes T.D."/>
            <person name="Vilela E.S.D."/>
            <person name="Rodrigues D.S."/>
            <person name="Formighieri E.F."/>
            <person name="Melo I.S."/>
            <person name="Favaro L.C.L."/>
        </authorList>
    </citation>
    <scope>NUCLEOTIDE SEQUENCE [LARGE SCALE GENOMIC DNA]</scope>
    <source>
        <strain evidence="1 2">CCMA-1212</strain>
    </source>
</reference>
<evidence type="ECO:0000313" key="2">
    <source>
        <dbReference type="Proteomes" id="UP001642720"/>
    </source>
</evidence>
<dbReference type="Proteomes" id="UP001642720">
    <property type="component" value="Unassembled WGS sequence"/>
</dbReference>
<dbReference type="GeneID" id="300577950"/>
<evidence type="ECO:0008006" key="3">
    <source>
        <dbReference type="Google" id="ProtNLM"/>
    </source>
</evidence>
<gene>
    <name evidence="1" type="ORF">CCMA1212_006270</name>
</gene>
<keyword evidence="2" id="KW-1185">Reference proteome</keyword>
<protein>
    <recommendedName>
        <fullName evidence="3">SSCRP protein</fullName>
    </recommendedName>
</protein>
<comment type="caution">
    <text evidence="1">The sequence shown here is derived from an EMBL/GenBank/DDBJ whole genome shotgun (WGS) entry which is preliminary data.</text>
</comment>
<sequence length="96" mass="10937">MASEHRSVTFCDIHNGIGSEHGQRIVMLDEEFIATACNHTDTDDTYEVHNRDGRKPVMRWRGKSAESGHPLHSLGDEPLGKVYWKSYRHQAEAFAN</sequence>
<name>A0ABY2H154_9HYPO</name>